<evidence type="ECO:0000256" key="7">
    <source>
        <dbReference type="PIRSR" id="PIRSR602401-1"/>
    </source>
</evidence>
<accession>A0A023GGD0</accession>
<dbReference type="InterPro" id="IPR036396">
    <property type="entry name" value="Cyt_P450_sf"/>
</dbReference>
<evidence type="ECO:0000256" key="1">
    <source>
        <dbReference type="ARBA" id="ARBA00010617"/>
    </source>
</evidence>
<evidence type="ECO:0000256" key="8">
    <source>
        <dbReference type="RuleBase" id="RU000461"/>
    </source>
</evidence>
<name>A0A023GGD0_AMBTT</name>
<keyword evidence="2 7" id="KW-0349">Heme</keyword>
<dbReference type="InterPro" id="IPR002401">
    <property type="entry name" value="Cyt_P450_E_grp-I"/>
</dbReference>
<dbReference type="InterPro" id="IPR017972">
    <property type="entry name" value="Cyt_P450_CS"/>
</dbReference>
<keyword evidence="5 7" id="KW-0408">Iron</keyword>
<reference evidence="9" key="1">
    <citation type="submission" date="2014-03" db="EMBL/GenBank/DDBJ databases">
        <title>The sialotranscriptome of Amblyomma triste, Amblyomma parvum and Amblyomma cajennense ticks, uncovered by 454-based RNA-seq.</title>
        <authorList>
            <person name="Garcia G.R."/>
            <person name="Gardinassi L.G."/>
            <person name="Ribeiro J.M."/>
            <person name="Anatriello E."/>
            <person name="Ferreira B.R."/>
            <person name="Moreira H.N."/>
            <person name="Mafra C."/>
            <person name="Olegario M.M."/>
            <person name="Szabo P.J."/>
            <person name="Miranda-Santos I.K."/>
            <person name="Maruyama S.R."/>
        </authorList>
    </citation>
    <scope>NUCLEOTIDE SEQUENCE</scope>
    <source>
        <strain evidence="9">Mato Grasso do Sul</strain>
        <tissue evidence="9">Salivary glands</tissue>
    </source>
</reference>
<dbReference type="EMBL" id="GBBM01002387">
    <property type="protein sequence ID" value="JAC33031.1"/>
    <property type="molecule type" value="mRNA"/>
</dbReference>
<comment type="cofactor">
    <cofactor evidence="7">
        <name>heme</name>
        <dbReference type="ChEBI" id="CHEBI:30413"/>
    </cofactor>
</comment>
<dbReference type="Gene3D" id="1.10.630.10">
    <property type="entry name" value="Cytochrome P450"/>
    <property type="match status" value="1"/>
</dbReference>
<keyword evidence="4 8" id="KW-0560">Oxidoreductase</keyword>
<dbReference type="GO" id="GO:0020037">
    <property type="term" value="F:heme binding"/>
    <property type="evidence" value="ECO:0007669"/>
    <property type="project" value="InterPro"/>
</dbReference>
<proteinExistence type="evidence at transcript level"/>
<evidence type="ECO:0000313" key="9">
    <source>
        <dbReference type="EMBL" id="JAC33031.1"/>
    </source>
</evidence>
<dbReference type="PANTHER" id="PTHR24289:SF1">
    <property type="entry name" value="STEROID 17-ALPHA-HYDROXYLASE_17,20 LYASE"/>
    <property type="match status" value="1"/>
</dbReference>
<evidence type="ECO:0000256" key="3">
    <source>
        <dbReference type="ARBA" id="ARBA00022723"/>
    </source>
</evidence>
<dbReference type="PROSITE" id="PS00086">
    <property type="entry name" value="CYTOCHROME_P450"/>
    <property type="match status" value="1"/>
</dbReference>
<evidence type="ECO:0000256" key="2">
    <source>
        <dbReference type="ARBA" id="ARBA00022617"/>
    </source>
</evidence>
<evidence type="ECO:0000256" key="4">
    <source>
        <dbReference type="ARBA" id="ARBA00023002"/>
    </source>
</evidence>
<sequence>MLTAREEAIMEEKGDAQYLTEGNMVQLVRNIFGATDTSAGELHWLFLRMVKEPKIQEKIQKEIDDNIGSAPPTYKDRARCPFTVACLLETLRCHPVLPLSFPHKTTKDTRVGGVFIPKDTGILYNAYGGNRDPKIWDDPEEFRPERFIDPATGHLLEDAQSLLTFGMGSRICPGKKLAHVDMFYILVRLMQRLSCSAPAGQSAVNLEAVASSLIMQPIKQNIVLSRKN</sequence>
<dbReference type="AlphaFoldDB" id="A0A023GGD0"/>
<dbReference type="PRINTS" id="PR00385">
    <property type="entry name" value="P450"/>
</dbReference>
<feature type="binding site" description="axial binding residue" evidence="7">
    <location>
        <position position="172"/>
    </location>
    <ligand>
        <name>heme</name>
        <dbReference type="ChEBI" id="CHEBI:30413"/>
    </ligand>
    <ligandPart>
        <name>Fe</name>
        <dbReference type="ChEBI" id="CHEBI:18248"/>
    </ligandPart>
</feature>
<dbReference type="GO" id="GO:0016705">
    <property type="term" value="F:oxidoreductase activity, acting on paired donors, with incorporation or reduction of molecular oxygen"/>
    <property type="evidence" value="ECO:0007669"/>
    <property type="project" value="InterPro"/>
</dbReference>
<dbReference type="InterPro" id="IPR001128">
    <property type="entry name" value="Cyt_P450"/>
</dbReference>
<dbReference type="PANTHER" id="PTHR24289">
    <property type="entry name" value="STEROID 17-ALPHA-HYDROXYLASE/17,20 LYASE"/>
    <property type="match status" value="1"/>
</dbReference>
<keyword evidence="6 8" id="KW-0503">Monooxygenase</keyword>
<evidence type="ECO:0000256" key="6">
    <source>
        <dbReference type="ARBA" id="ARBA00023033"/>
    </source>
</evidence>
<evidence type="ECO:0000256" key="5">
    <source>
        <dbReference type="ARBA" id="ARBA00023004"/>
    </source>
</evidence>
<dbReference type="PRINTS" id="PR00463">
    <property type="entry name" value="EP450I"/>
</dbReference>
<organism evidence="9">
    <name type="scientific">Amblyomma triste</name>
    <name type="common">Neotropical tick</name>
    <dbReference type="NCBI Taxonomy" id="251400"/>
    <lineage>
        <taxon>Eukaryota</taxon>
        <taxon>Metazoa</taxon>
        <taxon>Ecdysozoa</taxon>
        <taxon>Arthropoda</taxon>
        <taxon>Chelicerata</taxon>
        <taxon>Arachnida</taxon>
        <taxon>Acari</taxon>
        <taxon>Parasitiformes</taxon>
        <taxon>Ixodida</taxon>
        <taxon>Ixodoidea</taxon>
        <taxon>Ixodidae</taxon>
        <taxon>Amblyomminae</taxon>
        <taxon>Amblyomma</taxon>
    </lineage>
</organism>
<protein>
    <submittedName>
        <fullName evidence="9">Putative cytochrome p450 cyp2 subfamily protein</fullName>
    </submittedName>
</protein>
<keyword evidence="3 7" id="KW-0479">Metal-binding</keyword>
<dbReference type="GO" id="GO:0004497">
    <property type="term" value="F:monooxygenase activity"/>
    <property type="evidence" value="ECO:0007669"/>
    <property type="project" value="UniProtKB-KW"/>
</dbReference>
<dbReference type="Pfam" id="PF00067">
    <property type="entry name" value="p450"/>
    <property type="match status" value="1"/>
</dbReference>
<dbReference type="SUPFAM" id="SSF48264">
    <property type="entry name" value="Cytochrome P450"/>
    <property type="match status" value="1"/>
</dbReference>
<dbReference type="GO" id="GO:0005506">
    <property type="term" value="F:iron ion binding"/>
    <property type="evidence" value="ECO:0007669"/>
    <property type="project" value="InterPro"/>
</dbReference>
<comment type="similarity">
    <text evidence="1 8">Belongs to the cytochrome P450 family.</text>
</comment>